<dbReference type="Pfam" id="PF01196">
    <property type="entry name" value="Ribosomal_L17"/>
    <property type="match status" value="1"/>
</dbReference>
<name>A0A0H4TRR4_9BACT</name>
<protein>
    <recommendedName>
        <fullName evidence="4 6">50S ribosomal protein L17</fullName>
    </recommendedName>
</protein>
<keyword evidence="2 5" id="KW-0689">Ribosomal protein</keyword>
<organism evidence="8">
    <name type="scientific">uncultured Microgenomates bacterium Rifle_16ft_4_minimus_38077</name>
    <dbReference type="NCBI Taxonomy" id="1665117"/>
    <lineage>
        <taxon>Bacteria</taxon>
        <taxon>Candidatus Microgenomatota</taxon>
        <taxon>environmental samples</taxon>
    </lineage>
</organism>
<evidence type="ECO:0000256" key="7">
    <source>
        <dbReference type="SAM" id="MobiDB-lite"/>
    </source>
</evidence>
<evidence type="ECO:0000256" key="1">
    <source>
        <dbReference type="ARBA" id="ARBA00008777"/>
    </source>
</evidence>
<evidence type="ECO:0000256" key="6">
    <source>
        <dbReference type="RuleBase" id="RU000661"/>
    </source>
</evidence>
<reference evidence="8" key="1">
    <citation type="journal article" date="2015" name="ISME J.">
        <title>Aquifer environment selects for microbial species cohorts in sediment and groundwater.</title>
        <authorList>
            <person name="Hug L.A."/>
            <person name="Thomas B.C."/>
            <person name="Brown C.T."/>
            <person name="Frischkorn K.R."/>
            <person name="Williams K.H."/>
            <person name="Tringe S.G."/>
            <person name="Banfield J.F."/>
        </authorList>
    </citation>
    <scope>NUCLEOTIDE SEQUENCE</scope>
</reference>
<evidence type="ECO:0000313" key="8">
    <source>
        <dbReference type="EMBL" id="AKQ03484.1"/>
    </source>
</evidence>
<dbReference type="InterPro" id="IPR036373">
    <property type="entry name" value="Ribosomal_bL17_sf"/>
</dbReference>
<accession>A0A0H4TRR4</accession>
<comment type="similarity">
    <text evidence="1 5">Belongs to the bacterial ribosomal protein bL17 family.</text>
</comment>
<dbReference type="Gene3D" id="3.90.1030.10">
    <property type="entry name" value="Ribosomal protein L17"/>
    <property type="match status" value="1"/>
</dbReference>
<evidence type="ECO:0000256" key="4">
    <source>
        <dbReference type="ARBA" id="ARBA00035494"/>
    </source>
</evidence>
<evidence type="ECO:0000256" key="5">
    <source>
        <dbReference type="RuleBase" id="RU000660"/>
    </source>
</evidence>
<dbReference type="GO" id="GO:0006412">
    <property type="term" value="P:translation"/>
    <property type="evidence" value="ECO:0007669"/>
    <property type="project" value="InterPro"/>
</dbReference>
<dbReference type="InterPro" id="IPR000456">
    <property type="entry name" value="Ribosomal_bL17"/>
</dbReference>
<dbReference type="SUPFAM" id="SSF64263">
    <property type="entry name" value="Prokaryotic ribosomal protein L17"/>
    <property type="match status" value="1"/>
</dbReference>
<proteinExistence type="inferred from homology"/>
<sequence>MKKRVKGRKLSRGQGARRALVRALTSSLVSEGKIITTYAKAKVISGQIDKLVNLAKRSSVGRNRRIYGLLGNDRKTLDGLKKTIVPLFSDRKGGYTRIVNLPNRRGDSAPMARIEWVKEIAKSDEKEVKGKRQKKITKVKKDKASKNENLSAKR</sequence>
<dbReference type="GO" id="GO:0022625">
    <property type="term" value="C:cytosolic large ribosomal subunit"/>
    <property type="evidence" value="ECO:0007669"/>
    <property type="project" value="TreeGrafter"/>
</dbReference>
<dbReference type="EMBL" id="KT007014">
    <property type="protein sequence ID" value="AKQ03484.1"/>
    <property type="molecule type" value="Genomic_DNA"/>
</dbReference>
<dbReference type="PANTHER" id="PTHR14413">
    <property type="entry name" value="RIBOSOMAL PROTEIN L17"/>
    <property type="match status" value="1"/>
</dbReference>
<dbReference type="PANTHER" id="PTHR14413:SF16">
    <property type="entry name" value="LARGE RIBOSOMAL SUBUNIT PROTEIN BL17M"/>
    <property type="match status" value="1"/>
</dbReference>
<keyword evidence="3 5" id="KW-0687">Ribonucleoprotein</keyword>
<evidence type="ECO:0000256" key="3">
    <source>
        <dbReference type="ARBA" id="ARBA00023274"/>
    </source>
</evidence>
<feature type="region of interest" description="Disordered" evidence="7">
    <location>
        <begin position="125"/>
        <end position="154"/>
    </location>
</feature>
<dbReference type="AlphaFoldDB" id="A0A0H4TRR4"/>
<dbReference type="GO" id="GO:0003735">
    <property type="term" value="F:structural constituent of ribosome"/>
    <property type="evidence" value="ECO:0007669"/>
    <property type="project" value="InterPro"/>
</dbReference>
<dbReference type="NCBIfam" id="TIGR00059">
    <property type="entry name" value="L17"/>
    <property type="match status" value="1"/>
</dbReference>
<feature type="compositionally biased region" description="Basic residues" evidence="7">
    <location>
        <begin position="131"/>
        <end position="143"/>
    </location>
</feature>
<evidence type="ECO:0000256" key="2">
    <source>
        <dbReference type="ARBA" id="ARBA00022980"/>
    </source>
</evidence>